<keyword evidence="3 5" id="KW-0808">Transferase</keyword>
<dbReference type="PANTHER" id="PTHR42832">
    <property type="entry name" value="AMINO ACID AMINOTRANSFERASE"/>
    <property type="match status" value="1"/>
</dbReference>
<keyword evidence="2 5" id="KW-0032">Aminotransferase</keyword>
<dbReference type="InterPro" id="IPR015424">
    <property type="entry name" value="PyrdxlP-dep_Trfase"/>
</dbReference>
<feature type="domain" description="Aminotransferase class I/classII large" evidence="4">
    <location>
        <begin position="28"/>
        <end position="362"/>
    </location>
</feature>
<dbReference type="InterPro" id="IPR004839">
    <property type="entry name" value="Aminotransferase_I/II_large"/>
</dbReference>
<proteinExistence type="predicted"/>
<dbReference type="InterPro" id="IPR015421">
    <property type="entry name" value="PyrdxlP-dep_Trfase_major"/>
</dbReference>
<dbReference type="GO" id="GO:0008483">
    <property type="term" value="F:transaminase activity"/>
    <property type="evidence" value="ECO:0007669"/>
    <property type="project" value="UniProtKB-KW"/>
</dbReference>
<dbReference type="PANTHER" id="PTHR42832:SF3">
    <property type="entry name" value="L-GLUTAMINE--4-(METHYLSULFANYL)-2-OXOBUTANOATE AMINOTRANSFERASE"/>
    <property type="match status" value="1"/>
</dbReference>
<dbReference type="Proteomes" id="UP000237752">
    <property type="component" value="Unassembled WGS sequence"/>
</dbReference>
<dbReference type="AlphaFoldDB" id="A0A2T0ZXD7"/>
<dbReference type="NCBIfam" id="TIGR03539">
    <property type="entry name" value="DapC_actino"/>
    <property type="match status" value="1"/>
</dbReference>
<dbReference type="GO" id="GO:0030170">
    <property type="term" value="F:pyridoxal phosphate binding"/>
    <property type="evidence" value="ECO:0007669"/>
    <property type="project" value="InterPro"/>
</dbReference>
<dbReference type="OrthoDB" id="9813612at2"/>
<evidence type="ECO:0000256" key="1">
    <source>
        <dbReference type="ARBA" id="ARBA00001933"/>
    </source>
</evidence>
<organism evidence="5 6">
    <name type="scientific">Antricoccus suffuscus</name>
    <dbReference type="NCBI Taxonomy" id="1629062"/>
    <lineage>
        <taxon>Bacteria</taxon>
        <taxon>Bacillati</taxon>
        <taxon>Actinomycetota</taxon>
        <taxon>Actinomycetes</taxon>
        <taxon>Geodermatophilales</taxon>
        <taxon>Antricoccaceae</taxon>
        <taxon>Antricoccus</taxon>
    </lineage>
</organism>
<dbReference type="RefSeq" id="WP_106349683.1">
    <property type="nucleotide sequence ID" value="NZ_PVUE01000012.1"/>
</dbReference>
<dbReference type="EMBL" id="PVUE01000012">
    <property type="protein sequence ID" value="PRZ41021.1"/>
    <property type="molecule type" value="Genomic_DNA"/>
</dbReference>
<evidence type="ECO:0000259" key="4">
    <source>
        <dbReference type="Pfam" id="PF00155"/>
    </source>
</evidence>
<gene>
    <name evidence="5" type="ORF">CLV47_11254</name>
</gene>
<reference evidence="5 6" key="1">
    <citation type="submission" date="2018-03" db="EMBL/GenBank/DDBJ databases">
        <title>Genomic Encyclopedia of Archaeal and Bacterial Type Strains, Phase II (KMG-II): from individual species to whole genera.</title>
        <authorList>
            <person name="Goeker M."/>
        </authorList>
    </citation>
    <scope>NUCLEOTIDE SEQUENCE [LARGE SCALE GENOMIC DNA]</scope>
    <source>
        <strain evidence="5 6">DSM 100065</strain>
    </source>
</reference>
<dbReference type="Gene3D" id="3.40.640.10">
    <property type="entry name" value="Type I PLP-dependent aspartate aminotransferase-like (Major domain)"/>
    <property type="match status" value="1"/>
</dbReference>
<dbReference type="Gene3D" id="3.90.1150.10">
    <property type="entry name" value="Aspartate Aminotransferase, domain 1"/>
    <property type="match status" value="1"/>
</dbReference>
<comment type="caution">
    <text evidence="5">The sequence shown here is derived from an EMBL/GenBank/DDBJ whole genome shotgun (WGS) entry which is preliminary data.</text>
</comment>
<dbReference type="CDD" id="cd00609">
    <property type="entry name" value="AAT_like"/>
    <property type="match status" value="1"/>
</dbReference>
<keyword evidence="6" id="KW-1185">Reference proteome</keyword>
<accession>A0A2T0ZXD7</accession>
<dbReference type="InterPro" id="IPR019880">
    <property type="entry name" value="OxyQ"/>
</dbReference>
<comment type="cofactor">
    <cofactor evidence="1">
        <name>pyridoxal 5'-phosphate</name>
        <dbReference type="ChEBI" id="CHEBI:597326"/>
    </cofactor>
</comment>
<evidence type="ECO:0000256" key="3">
    <source>
        <dbReference type="ARBA" id="ARBA00022679"/>
    </source>
</evidence>
<evidence type="ECO:0000256" key="2">
    <source>
        <dbReference type="ARBA" id="ARBA00022576"/>
    </source>
</evidence>
<dbReference type="Pfam" id="PF00155">
    <property type="entry name" value="Aminotran_1_2"/>
    <property type="match status" value="1"/>
</dbReference>
<evidence type="ECO:0000313" key="5">
    <source>
        <dbReference type="EMBL" id="PRZ41021.1"/>
    </source>
</evidence>
<sequence>MRQFVLPDFPWDQLAPYGDKAAKHPDGIVDLSIGTPVDDTPQVVQDALTAGANAPGYPQTIGTPELRDAIVGWLQRVHGITGLTTEMVLPVIGSKEFVGGLPTLLGLGPGDAIVIPELAYPTYAVSAAYCGAEVLARDGLAAIGPQRVSLIWINSPSNPTGKVLPETHLRKVVDEARSRGAIVASDECYLDLSYDGPKPQSVLHPDVCGGSFEGLLAVHSLSKRSNFAGYRGGFVAGDPALIKRLTEVRKHLGYLVPRPVQDAMVAAYTDDAHVEAQRQRYAARRTVLKGALESAGFTIDESEAGLYLWATRGLNCWDTVDLLADKGILVAPGAFYGPKGAQHVRIALTASDEAINQAAARLLD</sequence>
<evidence type="ECO:0000313" key="6">
    <source>
        <dbReference type="Proteomes" id="UP000237752"/>
    </source>
</evidence>
<protein>
    <submittedName>
        <fullName evidence="5">Succinyldiaminopimelate aminotransferase</fullName>
    </submittedName>
</protein>
<dbReference type="InterPro" id="IPR050881">
    <property type="entry name" value="LL-DAP_aminotransferase"/>
</dbReference>
<name>A0A2T0ZXD7_9ACTN</name>
<dbReference type="InterPro" id="IPR015422">
    <property type="entry name" value="PyrdxlP-dep_Trfase_small"/>
</dbReference>
<dbReference type="SUPFAM" id="SSF53383">
    <property type="entry name" value="PLP-dependent transferases"/>
    <property type="match status" value="1"/>
</dbReference>